<evidence type="ECO:0000256" key="1">
    <source>
        <dbReference type="SAM" id="MobiDB-lite"/>
    </source>
</evidence>
<feature type="compositionally biased region" description="Low complexity" evidence="1">
    <location>
        <begin position="9"/>
        <end position="29"/>
    </location>
</feature>
<dbReference type="AlphaFoldDB" id="A0A9W9F7Q7"/>
<reference evidence="2" key="1">
    <citation type="submission" date="2022-11" db="EMBL/GenBank/DDBJ databases">
        <authorList>
            <person name="Petersen C."/>
        </authorList>
    </citation>
    <scope>NUCLEOTIDE SEQUENCE</scope>
    <source>
        <strain evidence="2">IBT 30761</strain>
    </source>
</reference>
<dbReference type="RefSeq" id="XP_056473231.1">
    <property type="nucleotide sequence ID" value="XM_056619865.1"/>
</dbReference>
<feature type="region of interest" description="Disordered" evidence="1">
    <location>
        <begin position="1"/>
        <end position="35"/>
    </location>
</feature>
<proteinExistence type="predicted"/>
<protein>
    <submittedName>
        <fullName evidence="2">Uncharacterized protein</fullName>
    </submittedName>
</protein>
<accession>A0A9W9F7Q7</accession>
<reference evidence="2" key="2">
    <citation type="journal article" date="2023" name="IMA Fungus">
        <title>Comparative genomic study of the Penicillium genus elucidates a diverse pangenome and 15 lateral gene transfer events.</title>
        <authorList>
            <person name="Petersen C."/>
            <person name="Sorensen T."/>
            <person name="Nielsen M.R."/>
            <person name="Sondergaard T.E."/>
            <person name="Sorensen J.L."/>
            <person name="Fitzpatrick D.A."/>
            <person name="Frisvad J.C."/>
            <person name="Nielsen K.L."/>
        </authorList>
    </citation>
    <scope>NUCLEOTIDE SEQUENCE</scope>
    <source>
        <strain evidence="2">IBT 30761</strain>
    </source>
</reference>
<dbReference type="GeneID" id="81358844"/>
<comment type="caution">
    <text evidence="2">The sequence shown here is derived from an EMBL/GenBank/DDBJ whole genome shotgun (WGS) entry which is preliminary data.</text>
</comment>
<evidence type="ECO:0000313" key="2">
    <source>
        <dbReference type="EMBL" id="KAJ5095081.1"/>
    </source>
</evidence>
<keyword evidence="3" id="KW-1185">Reference proteome</keyword>
<feature type="region of interest" description="Disordered" evidence="1">
    <location>
        <begin position="127"/>
        <end position="147"/>
    </location>
</feature>
<name>A0A9W9F7Q7_9EURO</name>
<gene>
    <name evidence="2" type="ORF">N7532_007372</name>
</gene>
<evidence type="ECO:0000313" key="3">
    <source>
        <dbReference type="Proteomes" id="UP001149074"/>
    </source>
</evidence>
<dbReference type="EMBL" id="JAPQKI010000006">
    <property type="protein sequence ID" value="KAJ5095081.1"/>
    <property type="molecule type" value="Genomic_DNA"/>
</dbReference>
<sequence length="157" mass="17282">MHRSYEARSGSGSPDHSNSSAFSPNANPNEDWTKLPQERTFASSVSLLDNLPTSYHFYGIPQCSANTDNALFETTTQLDMDQTAWRSQPGIAEDDLINMETSEAHQWLSSDTAAGSDATSHDFPIASAEKQMPEGMENKKQKINRSGRDYSCGTLTL</sequence>
<organism evidence="2 3">
    <name type="scientific">Penicillium argentinense</name>
    <dbReference type="NCBI Taxonomy" id="1131581"/>
    <lineage>
        <taxon>Eukaryota</taxon>
        <taxon>Fungi</taxon>
        <taxon>Dikarya</taxon>
        <taxon>Ascomycota</taxon>
        <taxon>Pezizomycotina</taxon>
        <taxon>Eurotiomycetes</taxon>
        <taxon>Eurotiomycetidae</taxon>
        <taxon>Eurotiales</taxon>
        <taxon>Aspergillaceae</taxon>
        <taxon>Penicillium</taxon>
    </lineage>
</organism>
<dbReference type="Proteomes" id="UP001149074">
    <property type="component" value="Unassembled WGS sequence"/>
</dbReference>